<proteinExistence type="predicted"/>
<evidence type="ECO:0000256" key="1">
    <source>
        <dbReference type="SAM" id="Phobius"/>
    </source>
</evidence>
<evidence type="ECO:0000313" key="3">
    <source>
        <dbReference type="EMBL" id="NYD53857.1"/>
    </source>
</evidence>
<dbReference type="PANTHER" id="PTHR30566">
    <property type="entry name" value="YNAI-RELATED MECHANOSENSITIVE ION CHANNEL"/>
    <property type="match status" value="1"/>
</dbReference>
<dbReference type="GO" id="GO:0055085">
    <property type="term" value="P:transmembrane transport"/>
    <property type="evidence" value="ECO:0007669"/>
    <property type="project" value="InterPro"/>
</dbReference>
<dbReference type="Gene3D" id="1.10.287.1260">
    <property type="match status" value="1"/>
</dbReference>
<dbReference type="Pfam" id="PF00924">
    <property type="entry name" value="MS_channel_2nd"/>
    <property type="match status" value="1"/>
</dbReference>
<dbReference type="Proteomes" id="UP000552045">
    <property type="component" value="Unassembled WGS sequence"/>
</dbReference>
<dbReference type="SUPFAM" id="SSF50182">
    <property type="entry name" value="Sm-like ribonucleoproteins"/>
    <property type="match status" value="1"/>
</dbReference>
<dbReference type="EMBL" id="JACCBH010000001">
    <property type="protein sequence ID" value="NYD53857.1"/>
    <property type="molecule type" value="Genomic_DNA"/>
</dbReference>
<feature type="transmembrane region" description="Helical" evidence="1">
    <location>
        <begin position="60"/>
        <end position="84"/>
    </location>
</feature>
<dbReference type="InterPro" id="IPR010920">
    <property type="entry name" value="LSM_dom_sf"/>
</dbReference>
<feature type="transmembrane region" description="Helical" evidence="1">
    <location>
        <begin position="164"/>
        <end position="183"/>
    </location>
</feature>
<protein>
    <submittedName>
        <fullName evidence="3">Small-conductance mechanosensitive channel</fullName>
    </submittedName>
</protein>
<dbReference type="PANTHER" id="PTHR30566:SF25">
    <property type="entry name" value="INNER MEMBRANE PROTEIN"/>
    <property type="match status" value="1"/>
</dbReference>
<keyword evidence="4" id="KW-1185">Reference proteome</keyword>
<dbReference type="InterPro" id="IPR006685">
    <property type="entry name" value="MscS_channel_2nd"/>
</dbReference>
<evidence type="ECO:0000259" key="2">
    <source>
        <dbReference type="Pfam" id="PF00924"/>
    </source>
</evidence>
<feature type="domain" description="Mechanosensitive ion channel MscS" evidence="2">
    <location>
        <begin position="186"/>
        <end position="252"/>
    </location>
</feature>
<feature type="transmembrane region" description="Helical" evidence="1">
    <location>
        <begin position="137"/>
        <end position="158"/>
    </location>
</feature>
<dbReference type="AlphaFoldDB" id="A0A7Y9JLM1"/>
<feature type="transmembrane region" description="Helical" evidence="1">
    <location>
        <begin position="14"/>
        <end position="39"/>
    </location>
</feature>
<keyword evidence="1" id="KW-1133">Transmembrane helix</keyword>
<name>A0A7Y9JLM1_9MICO</name>
<organism evidence="3 4">
    <name type="scientific">Microbacterium pseudoresistens</name>
    <dbReference type="NCBI Taxonomy" id="640634"/>
    <lineage>
        <taxon>Bacteria</taxon>
        <taxon>Bacillati</taxon>
        <taxon>Actinomycetota</taxon>
        <taxon>Actinomycetes</taxon>
        <taxon>Micrococcales</taxon>
        <taxon>Microbacteriaceae</taxon>
        <taxon>Microbacterium</taxon>
    </lineage>
</organism>
<keyword evidence="1" id="KW-0472">Membrane</keyword>
<gene>
    <name evidence="3" type="ORF">BKA02_000912</name>
</gene>
<accession>A0A7Y9JLM1</accession>
<dbReference type="GO" id="GO:0016020">
    <property type="term" value="C:membrane"/>
    <property type="evidence" value="ECO:0007669"/>
    <property type="project" value="InterPro"/>
</dbReference>
<feature type="transmembrane region" description="Helical" evidence="1">
    <location>
        <begin position="90"/>
        <end position="116"/>
    </location>
</feature>
<reference evidence="3 4" key="1">
    <citation type="submission" date="2020-07" db="EMBL/GenBank/DDBJ databases">
        <title>Sequencing the genomes of 1000 actinobacteria strains.</title>
        <authorList>
            <person name="Klenk H.-P."/>
        </authorList>
    </citation>
    <scope>NUCLEOTIDE SEQUENCE [LARGE SCALE GENOMIC DNA]</scope>
    <source>
        <strain evidence="3 4">DSM 22185</strain>
    </source>
</reference>
<dbReference type="RefSeq" id="WP_179431728.1">
    <property type="nucleotide sequence ID" value="NZ_BAABLC010000001.1"/>
</dbReference>
<evidence type="ECO:0000313" key="4">
    <source>
        <dbReference type="Proteomes" id="UP000552045"/>
    </source>
</evidence>
<comment type="caution">
    <text evidence="3">The sequence shown here is derived from an EMBL/GenBank/DDBJ whole genome shotgun (WGS) entry which is preliminary data.</text>
</comment>
<keyword evidence="1" id="KW-0812">Transmembrane</keyword>
<sequence length="357" mass="39400">MGTNTDPLLEWESWLGWFVAVLLAVVAAAAIVITVRFTLTRLARRREWLAEMERNLRIPGSVLCLVVGLWIACAFTLPAGQGWWPVAERVFLIATILSGAWVLATLVSFGMSRLMLRSVAGDVSTVQGRRRRTQLTIINRLVIVAIGVVALGIVLFSFPEVRAVGTSLLASAGIVSVIAGLAAQSTLGNLIAGLQIAFTDSIRVGDIVVVEGMWGRIGEINLSYVVVDVWDERRLILPCTYFTKTPIESWTRRSDKIIGTVYMDLDWRVPIDELRAKFTEIIEAAPEYDGRSANVLVTGAEGGRVTVRFKISAANADDQWTLRCHLRESIVTWLQREHPEALPVTRVAVEEPARPGR</sequence>